<feature type="compositionally biased region" description="Basic and acidic residues" evidence="1">
    <location>
        <begin position="352"/>
        <end position="365"/>
    </location>
</feature>
<sequence length="378" mass="41156">MADSDQGADRVFSDANFFEWNFSIKANSSPWSVEEGMTQLLAHESAEGFARPLAQAVQADAQVIHELGKRRTPTALAALRGFQAMSTIDTQRELAQANADLLVQEGQPDPPWASTIGRVRVDGCWWAHDQFNETALVLCAFSYDGDDAHAILALIDRTLGGGLVREITLNMDVDMLLDFLRDAHEDGEDFVNEPLDPAYARRLIEDAIATSDELLEDRQFRLRGMPAAYRKMRALTLARARALSDVAAPPEPFPTTVEIELLKQNFLASGAASGLPANPATSRAVDLLVTHFIEDAACHPLHLGPRRIEAVLGLPTLSPDQIDDPDVGKILPEVADAWIAWTAAERGLDSDATARLEEAADEARLRPSSAEPEGDGTT</sequence>
<feature type="region of interest" description="Disordered" evidence="1">
    <location>
        <begin position="352"/>
        <end position="378"/>
    </location>
</feature>
<name>A0A495JQQ9_9ACTN</name>
<organism evidence="2 3">
    <name type="scientific">Micromonospora pisi</name>
    <dbReference type="NCBI Taxonomy" id="589240"/>
    <lineage>
        <taxon>Bacteria</taxon>
        <taxon>Bacillati</taxon>
        <taxon>Actinomycetota</taxon>
        <taxon>Actinomycetes</taxon>
        <taxon>Micromonosporales</taxon>
        <taxon>Micromonosporaceae</taxon>
        <taxon>Micromonospora</taxon>
    </lineage>
</organism>
<proteinExistence type="predicted"/>
<comment type="caution">
    <text evidence="2">The sequence shown here is derived from an EMBL/GenBank/DDBJ whole genome shotgun (WGS) entry which is preliminary data.</text>
</comment>
<evidence type="ECO:0000313" key="2">
    <source>
        <dbReference type="EMBL" id="RKR91310.1"/>
    </source>
</evidence>
<evidence type="ECO:0000256" key="1">
    <source>
        <dbReference type="SAM" id="MobiDB-lite"/>
    </source>
</evidence>
<gene>
    <name evidence="2" type="ORF">BDK92_5703</name>
</gene>
<dbReference type="RefSeq" id="WP_121159432.1">
    <property type="nucleotide sequence ID" value="NZ_RBKT01000001.1"/>
</dbReference>
<dbReference type="EMBL" id="RBKT01000001">
    <property type="protein sequence ID" value="RKR91310.1"/>
    <property type="molecule type" value="Genomic_DNA"/>
</dbReference>
<reference evidence="2 3" key="1">
    <citation type="submission" date="2018-10" db="EMBL/GenBank/DDBJ databases">
        <title>Sequencing the genomes of 1000 actinobacteria strains.</title>
        <authorList>
            <person name="Klenk H.-P."/>
        </authorList>
    </citation>
    <scope>NUCLEOTIDE SEQUENCE [LARGE SCALE GENOMIC DNA]</scope>
    <source>
        <strain evidence="2 3">DSM 45175</strain>
    </source>
</reference>
<accession>A0A495JQQ9</accession>
<dbReference type="AlphaFoldDB" id="A0A495JQQ9"/>
<keyword evidence="3" id="KW-1185">Reference proteome</keyword>
<protein>
    <submittedName>
        <fullName evidence="2">Uncharacterized protein</fullName>
    </submittedName>
</protein>
<dbReference type="OrthoDB" id="5170563at2"/>
<evidence type="ECO:0000313" key="3">
    <source>
        <dbReference type="Proteomes" id="UP000277671"/>
    </source>
</evidence>
<dbReference type="Proteomes" id="UP000277671">
    <property type="component" value="Unassembled WGS sequence"/>
</dbReference>